<sequence length="248" mass="27905">MKYCILKSKLIGLFDSDKLAAKPEEWGIYNEMELDVHRIGYATNLTPEIILRAKKMEVNFMLTHHDSWEFVFGMKEECNALLKEYHIIHAFFHAPLDDADFGTSASLAKALGIRNLKKDLPYAEIYNGGCIGELDTGMQFEEFSVKLTGILEEPVRQYKNHNKKIKKICVAAGGGNLTTEMKIAVEKGCDTYVTGEYALYSQQYARFAGMNLFVGSHTNTEISGVHAMAEKLVLGTDVEVYRIPESND</sequence>
<keyword evidence="3 4" id="KW-0479">Metal-binding</keyword>
<dbReference type="GO" id="GO:0005737">
    <property type="term" value="C:cytoplasm"/>
    <property type="evidence" value="ECO:0007669"/>
    <property type="project" value="TreeGrafter"/>
</dbReference>
<dbReference type="Proteomes" id="UP000306509">
    <property type="component" value="Unassembled WGS sequence"/>
</dbReference>
<protein>
    <recommendedName>
        <fullName evidence="2">GTP cyclohydrolase 1 type 2 homolog</fullName>
    </recommendedName>
</protein>
<feature type="binding site" evidence="4">
    <location>
        <position position="97"/>
    </location>
    <ligand>
        <name>a divalent metal cation</name>
        <dbReference type="ChEBI" id="CHEBI:60240"/>
        <label>1</label>
    </ligand>
</feature>
<feature type="binding site" evidence="4">
    <location>
        <position position="221"/>
    </location>
    <ligand>
        <name>a divalent metal cation</name>
        <dbReference type="ChEBI" id="CHEBI:60240"/>
        <label>1</label>
    </ligand>
</feature>
<feature type="binding site" evidence="4">
    <location>
        <position position="217"/>
    </location>
    <ligand>
        <name>a divalent metal cation</name>
        <dbReference type="ChEBI" id="CHEBI:60240"/>
        <label>1</label>
    </ligand>
</feature>
<dbReference type="EMBL" id="QGQD01000061">
    <property type="protein sequence ID" value="TLC99909.1"/>
    <property type="molecule type" value="Genomic_DNA"/>
</dbReference>
<gene>
    <name evidence="5" type="ORF">DSM106044_03211</name>
</gene>
<dbReference type="AlphaFoldDB" id="A0A4U8Q4Z4"/>
<evidence type="ECO:0000256" key="3">
    <source>
        <dbReference type="ARBA" id="ARBA00022723"/>
    </source>
</evidence>
<dbReference type="InterPro" id="IPR036069">
    <property type="entry name" value="DUF34/NIF3_sf"/>
</dbReference>
<keyword evidence="6" id="KW-1185">Reference proteome</keyword>
<evidence type="ECO:0000256" key="4">
    <source>
        <dbReference type="PIRSR" id="PIRSR602678-1"/>
    </source>
</evidence>
<comment type="similarity">
    <text evidence="1">Belongs to the GTP cyclohydrolase I type 2/NIF3 family.</text>
</comment>
<feature type="binding site" evidence="4">
    <location>
        <position position="64"/>
    </location>
    <ligand>
        <name>a divalent metal cation</name>
        <dbReference type="ChEBI" id="CHEBI:60240"/>
        <label>2</label>
    </ligand>
</feature>
<evidence type="ECO:0000313" key="6">
    <source>
        <dbReference type="Proteomes" id="UP000306509"/>
    </source>
</evidence>
<proteinExistence type="inferred from homology"/>
<dbReference type="InterPro" id="IPR002678">
    <property type="entry name" value="DUF34/NIF3"/>
</dbReference>
<feature type="binding site" evidence="4">
    <location>
        <position position="65"/>
    </location>
    <ligand>
        <name>a divalent metal cation</name>
        <dbReference type="ChEBI" id="CHEBI:60240"/>
        <label>1</label>
    </ligand>
</feature>
<organism evidence="5 6">
    <name type="scientific">Robinsoniella peoriensis</name>
    <dbReference type="NCBI Taxonomy" id="180332"/>
    <lineage>
        <taxon>Bacteria</taxon>
        <taxon>Bacillati</taxon>
        <taxon>Bacillota</taxon>
        <taxon>Clostridia</taxon>
        <taxon>Lachnospirales</taxon>
        <taxon>Lachnospiraceae</taxon>
        <taxon>Robinsoniella</taxon>
    </lineage>
</organism>
<comment type="caution">
    <text evidence="5">The sequence shown here is derived from an EMBL/GenBank/DDBJ whole genome shotgun (WGS) entry which is preliminary data.</text>
</comment>
<dbReference type="PANTHER" id="PTHR13799:SF14">
    <property type="entry name" value="GTP CYCLOHYDROLASE 1 TYPE 2 HOMOLOG"/>
    <property type="match status" value="1"/>
</dbReference>
<dbReference type="Gene3D" id="3.40.1390.30">
    <property type="entry name" value="NIF3 (NGG1p interacting factor 3)-like"/>
    <property type="match status" value="2"/>
</dbReference>
<accession>A0A4U8Q4Z4</accession>
<reference evidence="5 6" key="1">
    <citation type="journal article" date="2019" name="Anaerobe">
        <title>Detection of Robinsoniella peoriensis in multiple bone samples of a trauma patient.</title>
        <authorList>
            <person name="Schrottner P."/>
            <person name="Hartwich K."/>
            <person name="Bunk B."/>
            <person name="Schober I."/>
            <person name="Helbig S."/>
            <person name="Rudolph W.W."/>
            <person name="Gunzer F."/>
        </authorList>
    </citation>
    <scope>NUCLEOTIDE SEQUENCE [LARGE SCALE GENOMIC DNA]</scope>
    <source>
        <strain evidence="5 6">DSM 106044</strain>
    </source>
</reference>
<evidence type="ECO:0000256" key="1">
    <source>
        <dbReference type="ARBA" id="ARBA00006964"/>
    </source>
</evidence>
<name>A0A4U8Q4Z4_9FIRM</name>
<dbReference type="PANTHER" id="PTHR13799">
    <property type="entry name" value="NGG1 INTERACTING FACTOR 3"/>
    <property type="match status" value="1"/>
</dbReference>
<dbReference type="STRING" id="180332.GCA_000797495_00929"/>
<dbReference type="RefSeq" id="WP_044295209.1">
    <property type="nucleotide sequence ID" value="NZ_JTGN01000005.1"/>
</dbReference>
<dbReference type="Pfam" id="PF01784">
    <property type="entry name" value="DUF34_NIF3"/>
    <property type="match status" value="1"/>
</dbReference>
<evidence type="ECO:0000256" key="2">
    <source>
        <dbReference type="ARBA" id="ARBA00022112"/>
    </source>
</evidence>
<dbReference type="SUPFAM" id="SSF102705">
    <property type="entry name" value="NIF3 (NGG1p interacting factor 3)-like"/>
    <property type="match status" value="1"/>
</dbReference>
<evidence type="ECO:0000313" key="5">
    <source>
        <dbReference type="EMBL" id="TLC99909.1"/>
    </source>
</evidence>
<dbReference type="GO" id="GO:0046872">
    <property type="term" value="F:metal ion binding"/>
    <property type="evidence" value="ECO:0007669"/>
    <property type="project" value="UniProtKB-KW"/>
</dbReference>